<dbReference type="Proteomes" id="UP000027980">
    <property type="component" value="Chromosome"/>
</dbReference>
<dbReference type="RefSeq" id="WP_038564289.1">
    <property type="nucleotide sequence ID" value="NZ_CP008876.1"/>
</dbReference>
<name>A0A075LPP5_9BACI</name>
<dbReference type="InterPro" id="IPR043129">
    <property type="entry name" value="ATPase_NBD"/>
</dbReference>
<dbReference type="InterPro" id="IPR000600">
    <property type="entry name" value="ROK"/>
</dbReference>
<gene>
    <name evidence="2" type="ORF">GZ22_15815</name>
</gene>
<dbReference type="CDD" id="cd24152">
    <property type="entry name" value="ASKHA_NBD_ROK-like"/>
    <property type="match status" value="1"/>
</dbReference>
<dbReference type="SUPFAM" id="SSF53067">
    <property type="entry name" value="Actin-like ATPase domain"/>
    <property type="match status" value="1"/>
</dbReference>
<dbReference type="HOGENOM" id="CLU_036604_0_2_9"/>
<protein>
    <submittedName>
        <fullName evidence="2">ROK family transcriptional regulator</fullName>
    </submittedName>
</protein>
<evidence type="ECO:0000313" key="2">
    <source>
        <dbReference type="EMBL" id="AIF67952.1"/>
    </source>
</evidence>
<evidence type="ECO:0000313" key="3">
    <source>
        <dbReference type="Proteomes" id="UP000027980"/>
    </source>
</evidence>
<dbReference type="AlphaFoldDB" id="A0A075LPP5"/>
<sequence>MYLVVDIGGTLVKTALMDRGGKIIKKDSRPASRLNIEAFDKILFASIDDMYSEDVRGIAVSTPGAVDTDTGVIYNGGSFPFQHGVNMKAKLEERYGVTVAVENDGRCAALAELWLGSLKDKRDAIVLVLGSGVGGGILMDGKVHHGRNLLAGELSYVMEAVDEESKKASFFGGTGSAVNMIKRINQEKEVADVTDGKKAFEFINAGDAAAKQIFDEFCRSIAVQILNLKYIFDPEVFAIGGGISAQPIVTERIQQSVKELKQANPFHVADPIIVSCHYQSDANLYGALYHYLTEHERIGRN</sequence>
<dbReference type="PANTHER" id="PTHR18964:SF170">
    <property type="entry name" value="SUGAR KINASE"/>
    <property type="match status" value="1"/>
</dbReference>
<proteinExistence type="inferred from homology"/>
<dbReference type="Pfam" id="PF00480">
    <property type="entry name" value="ROK"/>
    <property type="match status" value="1"/>
</dbReference>
<dbReference type="PANTHER" id="PTHR18964">
    <property type="entry name" value="ROK (REPRESSOR, ORF, KINASE) FAMILY"/>
    <property type="match status" value="1"/>
</dbReference>
<reference evidence="2 3" key="1">
    <citation type="submission" date="2014-07" db="EMBL/GenBank/DDBJ databases">
        <title>Complete genome sequence of a moderately halophilic bacterium Terribacillus aidingensis MP602, isolated from Cryptomeria fortunei in Tianmu mountain in China.</title>
        <authorList>
            <person name="Wang Y."/>
            <person name="Lu P."/>
            <person name="Zhang L."/>
        </authorList>
    </citation>
    <scope>NUCLEOTIDE SEQUENCE [LARGE SCALE GENOMIC DNA]</scope>
    <source>
        <strain evidence="2 3">MP602</strain>
    </source>
</reference>
<evidence type="ECO:0000256" key="1">
    <source>
        <dbReference type="ARBA" id="ARBA00006479"/>
    </source>
</evidence>
<dbReference type="KEGG" id="tap:GZ22_15815"/>
<dbReference type="GeneID" id="34222975"/>
<organism evidence="2 3">
    <name type="scientific">Terribacillus saccharophilus</name>
    <dbReference type="NCBI Taxonomy" id="361277"/>
    <lineage>
        <taxon>Bacteria</taxon>
        <taxon>Bacillati</taxon>
        <taxon>Bacillota</taxon>
        <taxon>Bacilli</taxon>
        <taxon>Bacillales</taxon>
        <taxon>Bacillaceae</taxon>
        <taxon>Terribacillus</taxon>
    </lineage>
</organism>
<dbReference type="OrthoDB" id="9795247at2"/>
<accession>A0A075LPP5</accession>
<comment type="similarity">
    <text evidence="1">Belongs to the ROK (NagC/XylR) family.</text>
</comment>
<dbReference type="Gene3D" id="3.30.420.40">
    <property type="match status" value="2"/>
</dbReference>
<dbReference type="EMBL" id="CP008876">
    <property type="protein sequence ID" value="AIF67952.1"/>
    <property type="molecule type" value="Genomic_DNA"/>
</dbReference>